<keyword evidence="3" id="KW-1185">Reference proteome</keyword>
<dbReference type="Proteomes" id="UP000252004">
    <property type="component" value="Chromosome"/>
</dbReference>
<dbReference type="RefSeq" id="WP_114056203.1">
    <property type="nucleotide sequence ID" value="NZ_CP030862.1"/>
</dbReference>
<sequence>MTSTGQPLGPRPAGRAFVLLVLLVLAGVLGMHALPPNPAAAGPHTAAAQTADRHGGHTPATVPAEPGPASADCSHSADGSHHLAHADATCAAAGTASAYAPPALTAALTGAGAPPPLSGAAADVGTAGRAPPDLAELQLLRI</sequence>
<feature type="compositionally biased region" description="Low complexity" evidence="1">
    <location>
        <begin position="39"/>
        <end position="50"/>
    </location>
</feature>
<protein>
    <recommendedName>
        <fullName evidence="4">DUF1328 domain-containing protein</fullName>
    </recommendedName>
</protein>
<evidence type="ECO:0000313" key="3">
    <source>
        <dbReference type="Proteomes" id="UP000252004"/>
    </source>
</evidence>
<accession>A0A344U294</accession>
<evidence type="ECO:0008006" key="4">
    <source>
        <dbReference type="Google" id="ProtNLM"/>
    </source>
</evidence>
<feature type="region of interest" description="Disordered" evidence="1">
    <location>
        <begin position="39"/>
        <end position="82"/>
    </location>
</feature>
<proteinExistence type="predicted"/>
<dbReference type="Pfam" id="PF19650">
    <property type="entry name" value="DUF6153"/>
    <property type="match status" value="1"/>
</dbReference>
<organism evidence="2 3">
    <name type="scientific">Streptomyces globosus</name>
    <dbReference type="NCBI Taxonomy" id="68209"/>
    <lineage>
        <taxon>Bacteria</taxon>
        <taxon>Bacillati</taxon>
        <taxon>Actinomycetota</taxon>
        <taxon>Actinomycetes</taxon>
        <taxon>Kitasatosporales</taxon>
        <taxon>Streptomycetaceae</taxon>
        <taxon>Streptomyces</taxon>
    </lineage>
</organism>
<dbReference type="KEGG" id="sgz:C0216_17565"/>
<evidence type="ECO:0000256" key="1">
    <source>
        <dbReference type="SAM" id="MobiDB-lite"/>
    </source>
</evidence>
<reference evidence="2 3" key="1">
    <citation type="submission" date="2018-01" db="EMBL/GenBank/DDBJ databases">
        <title>Draft genome Sequence of streptomyces globosus LZH-48.</title>
        <authorList>
            <person name="Ran K."/>
            <person name="Li Z."/>
            <person name="Wei S."/>
            <person name="Dong R."/>
        </authorList>
    </citation>
    <scope>NUCLEOTIDE SEQUENCE [LARGE SCALE GENOMIC DNA]</scope>
    <source>
        <strain evidence="2 3">LZH-48</strain>
    </source>
</reference>
<evidence type="ECO:0000313" key="2">
    <source>
        <dbReference type="EMBL" id="AXE25015.1"/>
    </source>
</evidence>
<dbReference type="AlphaFoldDB" id="A0A344U294"/>
<dbReference type="EMBL" id="CP030862">
    <property type="protein sequence ID" value="AXE25015.1"/>
    <property type="molecule type" value="Genomic_DNA"/>
</dbReference>
<name>A0A344U294_9ACTN</name>
<dbReference type="InterPro" id="IPR046151">
    <property type="entry name" value="DUF6153"/>
</dbReference>
<gene>
    <name evidence="2" type="ORF">C0216_17565</name>
</gene>